<proteinExistence type="predicted"/>
<feature type="transmembrane region" description="Helical" evidence="1">
    <location>
        <begin position="6"/>
        <end position="24"/>
    </location>
</feature>
<reference evidence="2" key="2">
    <citation type="submission" date="2020-09" db="EMBL/GenBank/DDBJ databases">
        <authorList>
            <person name="Sun Q."/>
            <person name="Zhou Y."/>
        </authorList>
    </citation>
    <scope>NUCLEOTIDE SEQUENCE</scope>
    <source>
        <strain evidence="2">CGMCC 1.7086</strain>
    </source>
</reference>
<keyword evidence="1" id="KW-0472">Membrane</keyword>
<sequence>MNKAQYVTLTLVTFCILLLAVTLVPMPQLLTYERANIVSKGIYWPGFHGKGQLLDARASFVKVDQKTNNLHVCHSFKHGETCQHYRVMETQGIPAVILHLL</sequence>
<dbReference type="EMBL" id="BMLS01000001">
    <property type="protein sequence ID" value="GGO63399.1"/>
    <property type="molecule type" value="Genomic_DNA"/>
</dbReference>
<keyword evidence="1" id="KW-0812">Transmembrane</keyword>
<comment type="caution">
    <text evidence="2">The sequence shown here is derived from an EMBL/GenBank/DDBJ whole genome shotgun (WGS) entry which is preliminary data.</text>
</comment>
<dbReference type="Proteomes" id="UP000606935">
    <property type="component" value="Unassembled WGS sequence"/>
</dbReference>
<dbReference type="RefSeq" id="WP_188688531.1">
    <property type="nucleotide sequence ID" value="NZ_BMLS01000001.1"/>
</dbReference>
<evidence type="ECO:0000256" key="1">
    <source>
        <dbReference type="SAM" id="Phobius"/>
    </source>
</evidence>
<organism evidence="2 3">
    <name type="scientific">Bowmanella pacifica</name>
    <dbReference type="NCBI Taxonomy" id="502051"/>
    <lineage>
        <taxon>Bacteria</taxon>
        <taxon>Pseudomonadati</taxon>
        <taxon>Pseudomonadota</taxon>
        <taxon>Gammaproteobacteria</taxon>
        <taxon>Alteromonadales</taxon>
        <taxon>Alteromonadaceae</taxon>
        <taxon>Bowmanella</taxon>
    </lineage>
</organism>
<evidence type="ECO:0000313" key="2">
    <source>
        <dbReference type="EMBL" id="GGO63399.1"/>
    </source>
</evidence>
<accession>A0A917YST0</accession>
<evidence type="ECO:0000313" key="3">
    <source>
        <dbReference type="Proteomes" id="UP000606935"/>
    </source>
</evidence>
<gene>
    <name evidence="2" type="ORF">GCM10010982_00350</name>
</gene>
<keyword evidence="1" id="KW-1133">Transmembrane helix</keyword>
<reference evidence="2" key="1">
    <citation type="journal article" date="2014" name="Int. J. Syst. Evol. Microbiol.">
        <title>Complete genome sequence of Corynebacterium casei LMG S-19264T (=DSM 44701T), isolated from a smear-ripened cheese.</title>
        <authorList>
            <consortium name="US DOE Joint Genome Institute (JGI-PGF)"/>
            <person name="Walter F."/>
            <person name="Albersmeier A."/>
            <person name="Kalinowski J."/>
            <person name="Ruckert C."/>
        </authorList>
    </citation>
    <scope>NUCLEOTIDE SEQUENCE</scope>
    <source>
        <strain evidence="2">CGMCC 1.7086</strain>
    </source>
</reference>
<protein>
    <submittedName>
        <fullName evidence="2">Uncharacterized protein</fullName>
    </submittedName>
</protein>
<dbReference type="AlphaFoldDB" id="A0A917YST0"/>
<name>A0A917YST0_9ALTE</name>
<keyword evidence="3" id="KW-1185">Reference proteome</keyword>